<evidence type="ECO:0000313" key="2">
    <source>
        <dbReference type="EMBL" id="CDH06147.1"/>
    </source>
</evidence>
<dbReference type="HOGENOM" id="CLU_2262734_0_0_6"/>
<dbReference type="Proteomes" id="UP000028483">
    <property type="component" value="Unassembled WGS sequence"/>
</dbReference>
<sequence>MRTIKGFDGLLSIYKERPEAWYFFVDSDFNNEINSINNATYYLPETRDEEEDMDEMEDKYKGWLEYATFLDIIDNKLRHVPNATRDEFLEAVMYYLEEDDFLD</sequence>
<reference evidence="2" key="1">
    <citation type="submission" date="2013-07" db="EMBL/GenBank/DDBJ databases">
        <title>Sub-species coevolution in mutualistic symbiosis.</title>
        <authorList>
            <person name="Murfin K."/>
            <person name="Klassen J."/>
            <person name="Lee M."/>
            <person name="Forst S."/>
            <person name="Stock P."/>
            <person name="Goodrich-Blair H."/>
        </authorList>
    </citation>
    <scope>NUCLEOTIDE SEQUENCE [LARGE SCALE GENOMIC DNA]</scope>
    <source>
        <strain evidence="2">Oregonense</strain>
    </source>
</reference>
<dbReference type="AlphaFoldDB" id="A0A077NVA4"/>
<evidence type="ECO:0000259" key="1">
    <source>
        <dbReference type="Pfam" id="PF24832"/>
    </source>
</evidence>
<feature type="domain" description="DUF7716" evidence="1">
    <location>
        <begin position="45"/>
        <end position="102"/>
    </location>
</feature>
<dbReference type="RefSeq" id="WP_038256988.1">
    <property type="nucleotide sequence ID" value="NZ_CAWLUU010000184.1"/>
</dbReference>
<dbReference type="EMBL" id="CBSX010000127">
    <property type="protein sequence ID" value="CDH06147.1"/>
    <property type="molecule type" value="Genomic_DNA"/>
</dbReference>
<gene>
    <name evidence="2" type="ORF">XBO1_2120029</name>
</gene>
<protein>
    <recommendedName>
        <fullName evidence="1">DUF7716 domain-containing protein</fullName>
    </recommendedName>
</protein>
<dbReference type="Pfam" id="PF24832">
    <property type="entry name" value="DUF7716"/>
    <property type="match status" value="1"/>
</dbReference>
<proteinExistence type="predicted"/>
<accession>A0A077NVA4</accession>
<dbReference type="InterPro" id="IPR056133">
    <property type="entry name" value="DUF7716"/>
</dbReference>
<comment type="caution">
    <text evidence="2">The sequence shown here is derived from an EMBL/GenBank/DDBJ whole genome shotgun (WGS) entry which is preliminary data.</text>
</comment>
<name>A0A077NVA4_XENBV</name>
<organism evidence="2">
    <name type="scientific">Xenorhabdus bovienii str. oregonense</name>
    <dbReference type="NCBI Taxonomy" id="1398202"/>
    <lineage>
        <taxon>Bacteria</taxon>
        <taxon>Pseudomonadati</taxon>
        <taxon>Pseudomonadota</taxon>
        <taxon>Gammaproteobacteria</taxon>
        <taxon>Enterobacterales</taxon>
        <taxon>Morganellaceae</taxon>
        <taxon>Xenorhabdus</taxon>
    </lineage>
</organism>